<dbReference type="Pfam" id="PF23221">
    <property type="entry name" value="HEAT_MROH2B_1st"/>
    <property type="match status" value="1"/>
</dbReference>
<keyword evidence="1" id="KW-0677">Repeat</keyword>
<feature type="domain" description="Maestro-like HEAT-repeats" evidence="2">
    <location>
        <begin position="898"/>
        <end position="1108"/>
    </location>
</feature>
<dbReference type="SUPFAM" id="SSF48371">
    <property type="entry name" value="ARM repeat"/>
    <property type="match status" value="3"/>
</dbReference>
<dbReference type="InterPro" id="IPR048465">
    <property type="entry name" value="Maestro-like_HEAT"/>
</dbReference>
<dbReference type="InParanoid" id="A0A7M7PZD6"/>
<dbReference type="Pfam" id="PF23210">
    <property type="entry name" value="HEAT_Maestro_2"/>
    <property type="match status" value="2"/>
</dbReference>
<dbReference type="RefSeq" id="XP_031777050.1">
    <property type="nucleotide sequence ID" value="XM_031921190.1"/>
</dbReference>
<dbReference type="EnsemblMetazoa" id="XM_031921190">
    <property type="protein sequence ID" value="XP_031777050"/>
    <property type="gene ID" value="LOC100115162"/>
</dbReference>
<evidence type="ECO:0000259" key="3">
    <source>
        <dbReference type="Pfam" id="PF23210"/>
    </source>
</evidence>
<dbReference type="Pfam" id="PF23227">
    <property type="entry name" value="HEAT_MROH2B_C"/>
    <property type="match status" value="1"/>
</dbReference>
<evidence type="ECO:0000256" key="1">
    <source>
        <dbReference type="ARBA" id="ARBA00022737"/>
    </source>
</evidence>
<feature type="domain" description="MROH2B-like HEAT-repeats" evidence="3">
    <location>
        <begin position="271"/>
        <end position="526"/>
    </location>
</feature>
<dbReference type="PANTHER" id="PTHR23120:SF0">
    <property type="entry name" value="MAESTRO HEAT-LIKE REPEAT FAMILY MEMBER 1"/>
    <property type="match status" value="1"/>
</dbReference>
<evidence type="ECO:0000313" key="6">
    <source>
        <dbReference type="EnsemblMetazoa" id="XP_031777050"/>
    </source>
</evidence>
<evidence type="ECO:0000259" key="2">
    <source>
        <dbReference type="Pfam" id="PF21047"/>
    </source>
</evidence>
<proteinExistence type="predicted"/>
<name>A0A7M7PZD6_NASVI</name>
<feature type="domain" description="Maestro/Maestro-like HEAT-repeats" evidence="5">
    <location>
        <begin position="1327"/>
        <end position="1568"/>
    </location>
</feature>
<dbReference type="InterPro" id="IPR011989">
    <property type="entry name" value="ARM-like"/>
</dbReference>
<evidence type="ECO:0000259" key="5">
    <source>
        <dbReference type="Pfam" id="PF23227"/>
    </source>
</evidence>
<reference evidence="6" key="1">
    <citation type="submission" date="2021-01" db="UniProtKB">
        <authorList>
            <consortium name="EnsemblMetazoa"/>
        </authorList>
    </citation>
    <scope>IDENTIFICATION</scope>
</reference>
<dbReference type="Gene3D" id="1.25.10.10">
    <property type="entry name" value="Leucine-rich Repeat Variant"/>
    <property type="match status" value="2"/>
</dbReference>
<dbReference type="GO" id="GO:0005737">
    <property type="term" value="C:cytoplasm"/>
    <property type="evidence" value="ECO:0007669"/>
    <property type="project" value="TreeGrafter"/>
</dbReference>
<dbReference type="InterPro" id="IPR055406">
    <property type="entry name" value="HEAT_Maestro"/>
</dbReference>
<dbReference type="GeneID" id="100115162"/>
<dbReference type="FunCoup" id="A0A7M7PZD6">
    <property type="interactions" value="1086"/>
</dbReference>
<dbReference type="InterPro" id="IPR016024">
    <property type="entry name" value="ARM-type_fold"/>
</dbReference>
<dbReference type="InterPro" id="IPR055408">
    <property type="entry name" value="HEAT_MROH2B-like"/>
</dbReference>
<evidence type="ECO:0000259" key="4">
    <source>
        <dbReference type="Pfam" id="PF23221"/>
    </source>
</evidence>
<dbReference type="OrthoDB" id="1884734at2759"/>
<protein>
    <submittedName>
        <fullName evidence="6">Uncharacterized protein</fullName>
    </submittedName>
</protein>
<dbReference type="InterPro" id="IPR056282">
    <property type="entry name" value="MROH2B-like_N_HEAT"/>
</dbReference>
<keyword evidence="7" id="KW-1185">Reference proteome</keyword>
<dbReference type="InterPro" id="IPR045206">
    <property type="entry name" value="Maestro_heat-like_prot"/>
</dbReference>
<dbReference type="PANTHER" id="PTHR23120">
    <property type="entry name" value="MAESTRO-RELATED HEAT DOMAIN-CONTAINING"/>
    <property type="match status" value="1"/>
</dbReference>
<sequence length="1599" mass="173697">MLKDANDEGNNCNSELSVLAVVGALLDTLNDKDETVQQSAIESIRKISQKKPVVVIHAAVYFWELHRKMTEVHLVALLKMMTDICKDRITSLDDTLATSVADLALAELGSGATSEQASELIVALSTTQCSQAIGALIIKFQPNVIPHHTIIRAIGMIAMKNSSGMLPFIKVTLSVLVPILPDMHNDEPLKLASTFTLGKISDAISDCLTSTEIISQAGQLNKDMFFDELSSAFEVFTYSWLRTSKSLNLTNSILTSLASILPLLPKAYDEKLIVKLTPVLLNFCKKSSVRLAASRMLSLILNAASAEDVKELVRPNLEQIHQVLSDIVSVAPFEATRDALLTHYEVLQCFRAVVVLYPEEGLDRILQQLKSQNLVQRSRALVVLRHLINTLPAEAIFSLQDDAALQRIALSLQDSLLQGDVCCTRQVIGAIVALAARPSLPLLPSQRSSFIKFMVLHCGSKQSEEADACDEALHLLSSTVEGAETWLWPCLIRALLDQTYAASVVSILRALTPLAAKIIRSDKSEKDFQSIKVLARCLELLEDERNRLAVVTFLRKLKSEWDSKLAELSKFLERQSSTLIWEERIVEFVEETVHAEGDAWALELADELVAKRMTPSLSILIAAVASNVSHARLLIELARTHSVNTTGHGPVAGEYARAVGICAAKPHLLDLVLSIMEESCKVEDARKQPVKLLGLVKDAKAAASNEAAKAGLLRTYAEIARKADAAALFPALEKQILPWIIRQLADCKEYSAKEAGLVALEQAGEAVHPRRLANSQGCRARGHGLATLLGLFQSASSGYRPLQLYPLILRAVISLVRVPPELTSEEKKVLLETTMDKVIAASSEIAAAGVVKVVEALSIISSETVSDSADTLALLVDILLPWMQSKSAAERRSTLLVLRTTLRSYHDSLKYTYPGGKLEPGKLLGRFLAWSADPEPSLRPLVVDCVSLALNIGARHRHSDSDLHLADLSESKQTIVSEDSKLLYEGVKSLSIAACERVASGEVASLAEGLVEGLLCRGEGGIASGIALSELFRIRGFDIPRANLYLIDSIIGQMRQMDNASCRKGAANAIRSLSAHYAQEIVEHLLHQPLPLDSGTKECWRELGKSEEIGSHALETLLARLETGGDCSPLADCCNSLPAPAADSGKRSTAPFSSLAAIVAVGQLLDSSTAESLIDRHLTDLLAVLLKYLAGWLHVDPPMSIISTKFGFVPNRETCKIIPHREVDGVLSKILNIIGNGDQSQMQVQLVVAVDTSAAETEAEEHLVGIVHAVVECLVQSKREDALSNLSRSIGKLVTSTLAAQRVVAVAFYAELIGSKLNCDVIWLDAIINALLEAKADSSPLVRKLATIGLTRVACLQPKQVEEYLDSCLASLLDGLEEPSGVEGSTEVVLESLRGLSILLSAAKTEKPISPRVVLALKPFLEKENCCWEMSLAATSALGAMARGWQSFVLSPDDDATDHLLGCLPCLVIKLEDANVAVAAASREVLYDSASLLQCKSLAHIIHSYFGAADSKPNIENFMRELINCLKIDMPQRAEELRNAVVRGYSRSENPVTRATSALILGLFGEPRAEDVQRMLQLLRDKENFVRARAARGLALCFT</sequence>
<accession>A0A7M7PZD6</accession>
<dbReference type="Pfam" id="PF21047">
    <property type="entry name" value="HEAT_Maestro"/>
    <property type="match status" value="1"/>
</dbReference>
<feature type="domain" description="MROH2B-like HEAT-repeats" evidence="3">
    <location>
        <begin position="556"/>
        <end position="843"/>
    </location>
</feature>
<organism evidence="6 7">
    <name type="scientific">Nasonia vitripennis</name>
    <name type="common">Parasitic wasp</name>
    <dbReference type="NCBI Taxonomy" id="7425"/>
    <lineage>
        <taxon>Eukaryota</taxon>
        <taxon>Metazoa</taxon>
        <taxon>Ecdysozoa</taxon>
        <taxon>Arthropoda</taxon>
        <taxon>Hexapoda</taxon>
        <taxon>Insecta</taxon>
        <taxon>Pterygota</taxon>
        <taxon>Neoptera</taxon>
        <taxon>Endopterygota</taxon>
        <taxon>Hymenoptera</taxon>
        <taxon>Apocrita</taxon>
        <taxon>Proctotrupomorpha</taxon>
        <taxon>Chalcidoidea</taxon>
        <taxon>Pteromalidae</taxon>
        <taxon>Pteromalinae</taxon>
        <taxon>Nasonia</taxon>
    </lineage>
</organism>
<feature type="domain" description="MROH2B-like N-terminal HEAT-repeats" evidence="4">
    <location>
        <begin position="44"/>
        <end position="260"/>
    </location>
</feature>
<dbReference type="Proteomes" id="UP000002358">
    <property type="component" value="Chromosome 1"/>
</dbReference>
<evidence type="ECO:0000313" key="7">
    <source>
        <dbReference type="Proteomes" id="UP000002358"/>
    </source>
</evidence>